<proteinExistence type="predicted"/>
<keyword evidence="2" id="KW-1185">Reference proteome</keyword>
<name>A0A1J1HKP2_9DIPT</name>
<gene>
    <name evidence="1" type="ORF">CLUMA_CG001766</name>
</gene>
<organism evidence="1 2">
    <name type="scientific">Clunio marinus</name>
    <dbReference type="NCBI Taxonomy" id="568069"/>
    <lineage>
        <taxon>Eukaryota</taxon>
        <taxon>Metazoa</taxon>
        <taxon>Ecdysozoa</taxon>
        <taxon>Arthropoda</taxon>
        <taxon>Hexapoda</taxon>
        <taxon>Insecta</taxon>
        <taxon>Pterygota</taxon>
        <taxon>Neoptera</taxon>
        <taxon>Endopterygota</taxon>
        <taxon>Diptera</taxon>
        <taxon>Nematocera</taxon>
        <taxon>Chironomoidea</taxon>
        <taxon>Chironomidae</taxon>
        <taxon>Clunio</taxon>
    </lineage>
</organism>
<evidence type="ECO:0000313" key="1">
    <source>
        <dbReference type="EMBL" id="CRK87980.1"/>
    </source>
</evidence>
<dbReference type="EMBL" id="CVRI01000006">
    <property type="protein sequence ID" value="CRK87980.1"/>
    <property type="molecule type" value="Genomic_DNA"/>
</dbReference>
<dbReference type="Proteomes" id="UP000183832">
    <property type="component" value="Unassembled WGS sequence"/>
</dbReference>
<evidence type="ECO:0000313" key="2">
    <source>
        <dbReference type="Proteomes" id="UP000183832"/>
    </source>
</evidence>
<sequence length="62" mass="7086">MFQIGKENLILTWNMKLFHLSEVSKVSLKLLKDVEALEGISSHGNVLISFFTRIIYTNALMC</sequence>
<reference evidence="1 2" key="1">
    <citation type="submission" date="2015-04" db="EMBL/GenBank/DDBJ databases">
        <authorList>
            <person name="Syromyatnikov M.Y."/>
            <person name="Popov V.N."/>
        </authorList>
    </citation>
    <scope>NUCLEOTIDE SEQUENCE [LARGE SCALE GENOMIC DNA]</scope>
</reference>
<protein>
    <submittedName>
        <fullName evidence="1">CLUMA_CG001766, isoform A</fullName>
    </submittedName>
</protein>
<dbReference type="AlphaFoldDB" id="A0A1J1HKP2"/>
<accession>A0A1J1HKP2</accession>